<comment type="subcellular location">
    <subcellularLocation>
        <location evidence="1">Nucleus</location>
    </subcellularLocation>
</comment>
<evidence type="ECO:0000256" key="5">
    <source>
        <dbReference type="ARBA" id="ARBA00023242"/>
    </source>
</evidence>
<dbReference type="InterPro" id="IPR007219">
    <property type="entry name" value="XnlR_reg_dom"/>
</dbReference>
<evidence type="ECO:0000256" key="3">
    <source>
        <dbReference type="ARBA" id="ARBA00023125"/>
    </source>
</evidence>
<keyword evidence="2" id="KW-0805">Transcription regulation</keyword>
<dbReference type="OrthoDB" id="4116913at2759"/>
<keyword evidence="10" id="KW-1185">Reference proteome</keyword>
<dbReference type="EMBL" id="NLAX01000008">
    <property type="protein sequence ID" value="PKS10105.1"/>
    <property type="molecule type" value="Genomic_DNA"/>
</dbReference>
<keyword evidence="5" id="KW-0539">Nucleus</keyword>
<dbReference type="CDD" id="cd12148">
    <property type="entry name" value="fungal_TF_MHR"/>
    <property type="match status" value="1"/>
</dbReference>
<dbReference type="STRING" id="41688.A0A2N3NCD1"/>
<keyword evidence="3" id="KW-0238">DNA-binding</keyword>
<dbReference type="Pfam" id="PF04082">
    <property type="entry name" value="Fungal_trans"/>
    <property type="match status" value="1"/>
</dbReference>
<evidence type="ECO:0000256" key="4">
    <source>
        <dbReference type="ARBA" id="ARBA00023163"/>
    </source>
</evidence>
<keyword evidence="7" id="KW-1133">Transmembrane helix</keyword>
<dbReference type="GO" id="GO:0008270">
    <property type="term" value="F:zinc ion binding"/>
    <property type="evidence" value="ECO:0007669"/>
    <property type="project" value="InterPro"/>
</dbReference>
<feature type="compositionally biased region" description="Low complexity" evidence="6">
    <location>
        <begin position="25"/>
        <end position="36"/>
    </location>
</feature>
<feature type="compositionally biased region" description="Polar residues" evidence="6">
    <location>
        <begin position="39"/>
        <end position="56"/>
    </location>
</feature>
<dbReference type="AlphaFoldDB" id="A0A2N3NCD1"/>
<dbReference type="InterPro" id="IPR050987">
    <property type="entry name" value="AtrR-like"/>
</dbReference>
<accession>A0A2N3NCD1</accession>
<dbReference type="PANTHER" id="PTHR46910:SF37">
    <property type="entry name" value="ZN(II)2CYS6 TRANSCRIPTION FACTOR (EUROFUNG)"/>
    <property type="match status" value="1"/>
</dbReference>
<protein>
    <recommendedName>
        <fullName evidence="8">Xylanolytic transcriptional activator regulatory domain-containing protein</fullName>
    </recommendedName>
</protein>
<feature type="transmembrane region" description="Helical" evidence="7">
    <location>
        <begin position="516"/>
        <end position="538"/>
    </location>
</feature>
<feature type="domain" description="Xylanolytic transcriptional activator regulatory" evidence="8">
    <location>
        <begin position="269"/>
        <end position="348"/>
    </location>
</feature>
<evidence type="ECO:0000259" key="8">
    <source>
        <dbReference type="SMART" id="SM00906"/>
    </source>
</evidence>
<sequence length="606" mass="67386">MKTVARTRQTRTARGAELEVKGCFSTLSTPTSSPRTLRQDGSNRSAPDTGARSSPPTLRIPKLFHPDRSTVQDVSFGQIHIEGCHVGHISTHYGIPVFSSKGRKLIFALSGEEPAFDEEKPGPNTGLKRRAGPLAPTGVGFDDLDARLLPPRQFVETIFQTFIKSAESLVFPFIDRVLFADTIRIAYEPVPGDLSEERLAEIACLFAFISLSRGFENFCKDSSRIDSDAYASRAQTILDATLEDMNMTLLQTALMLLMYHMFSGRFHSAYKLHAVACRLVLMLGGHLAVSNQPVGSETSRDAIEKRHLRTLFWLCYVFDKDLSLRNGLPPMINDEFCDMSLPPGYPASQYTSRPFGDPTEDINYEGCSPHFPADLLLHILKAKACRMLYSAAALRKSDAELLRDIRELDAELESWRMSIPASYRPVISAPNNPYKAATHGPSVLEGIHRVMLQLEYHSLMVTIHRVVGRYNTWHKTSSGEGTDGAAGVRSSLALSVEVSRSTLIFLRESAQEITKAACLFSLFFLIGALTAVFFHILMNPLDPQSPIDVELLDSSSILLKKLSQRVKLTADELLNFSVVERFIRELVRLGRCAILKAQKSVMTLDK</sequence>
<dbReference type="Proteomes" id="UP000233524">
    <property type="component" value="Unassembled WGS sequence"/>
</dbReference>
<evidence type="ECO:0000256" key="6">
    <source>
        <dbReference type="SAM" id="MobiDB-lite"/>
    </source>
</evidence>
<comment type="caution">
    <text evidence="9">The sequence shown here is derived from an EMBL/GenBank/DDBJ whole genome shotgun (WGS) entry which is preliminary data.</text>
</comment>
<dbReference type="InParanoid" id="A0A2N3NCD1"/>
<dbReference type="GO" id="GO:0005634">
    <property type="term" value="C:nucleus"/>
    <property type="evidence" value="ECO:0007669"/>
    <property type="project" value="UniProtKB-SubCell"/>
</dbReference>
<proteinExistence type="predicted"/>
<dbReference type="PANTHER" id="PTHR46910">
    <property type="entry name" value="TRANSCRIPTION FACTOR PDR1"/>
    <property type="match status" value="1"/>
</dbReference>
<name>A0A2N3NCD1_9PEZI</name>
<evidence type="ECO:0000313" key="9">
    <source>
        <dbReference type="EMBL" id="PKS10105.1"/>
    </source>
</evidence>
<dbReference type="GO" id="GO:0003700">
    <property type="term" value="F:DNA-binding transcription factor activity"/>
    <property type="evidence" value="ECO:0007669"/>
    <property type="project" value="InterPro"/>
</dbReference>
<dbReference type="GO" id="GO:0003677">
    <property type="term" value="F:DNA binding"/>
    <property type="evidence" value="ECO:0007669"/>
    <property type="project" value="UniProtKB-KW"/>
</dbReference>
<evidence type="ECO:0000313" key="10">
    <source>
        <dbReference type="Proteomes" id="UP000233524"/>
    </source>
</evidence>
<gene>
    <name evidence="9" type="ORF">jhhlp_001855</name>
</gene>
<dbReference type="GO" id="GO:0006351">
    <property type="term" value="P:DNA-templated transcription"/>
    <property type="evidence" value="ECO:0007669"/>
    <property type="project" value="InterPro"/>
</dbReference>
<organism evidence="9 10">
    <name type="scientific">Lomentospora prolificans</name>
    <dbReference type="NCBI Taxonomy" id="41688"/>
    <lineage>
        <taxon>Eukaryota</taxon>
        <taxon>Fungi</taxon>
        <taxon>Dikarya</taxon>
        <taxon>Ascomycota</taxon>
        <taxon>Pezizomycotina</taxon>
        <taxon>Sordariomycetes</taxon>
        <taxon>Hypocreomycetidae</taxon>
        <taxon>Microascales</taxon>
        <taxon>Microascaceae</taxon>
        <taxon>Lomentospora</taxon>
    </lineage>
</organism>
<evidence type="ECO:0000256" key="2">
    <source>
        <dbReference type="ARBA" id="ARBA00023015"/>
    </source>
</evidence>
<keyword evidence="7" id="KW-0472">Membrane</keyword>
<keyword evidence="7" id="KW-0812">Transmembrane</keyword>
<evidence type="ECO:0000256" key="1">
    <source>
        <dbReference type="ARBA" id="ARBA00004123"/>
    </source>
</evidence>
<keyword evidence="4" id="KW-0804">Transcription</keyword>
<feature type="region of interest" description="Disordered" evidence="6">
    <location>
        <begin position="23"/>
        <end position="60"/>
    </location>
</feature>
<evidence type="ECO:0000256" key="7">
    <source>
        <dbReference type="SAM" id="Phobius"/>
    </source>
</evidence>
<dbReference type="VEuPathDB" id="FungiDB:jhhlp_001855"/>
<reference evidence="9 10" key="1">
    <citation type="journal article" date="2017" name="G3 (Bethesda)">
        <title>First Draft Genome Sequence of the Pathogenic Fungus Lomentospora prolificans (Formerly Scedosporium prolificans).</title>
        <authorList>
            <person name="Luo R."/>
            <person name="Zimin A."/>
            <person name="Workman R."/>
            <person name="Fan Y."/>
            <person name="Pertea G."/>
            <person name="Grossman N."/>
            <person name="Wear M.P."/>
            <person name="Jia B."/>
            <person name="Miller H."/>
            <person name="Casadevall A."/>
            <person name="Timp W."/>
            <person name="Zhang S.X."/>
            <person name="Salzberg S.L."/>
        </authorList>
    </citation>
    <scope>NUCLEOTIDE SEQUENCE [LARGE SCALE GENOMIC DNA]</scope>
    <source>
        <strain evidence="9 10">JHH-5317</strain>
    </source>
</reference>
<dbReference type="SMART" id="SM00906">
    <property type="entry name" value="Fungal_trans"/>
    <property type="match status" value="1"/>
</dbReference>